<comment type="caution">
    <text evidence="9">The sequence shown here is derived from an EMBL/GenBank/DDBJ whole genome shotgun (WGS) entry which is preliminary data.</text>
</comment>
<feature type="signal peptide" evidence="7">
    <location>
        <begin position="1"/>
        <end position="22"/>
    </location>
</feature>
<keyword evidence="5" id="KW-0378">Hydrolase</keyword>
<dbReference type="EC" id="3.1.4.46" evidence="2"/>
<dbReference type="GO" id="GO:0008889">
    <property type="term" value="F:glycerophosphodiester phosphodiesterase activity"/>
    <property type="evidence" value="ECO:0007669"/>
    <property type="project" value="UniProtKB-EC"/>
</dbReference>
<evidence type="ECO:0000256" key="7">
    <source>
        <dbReference type="SAM" id="SignalP"/>
    </source>
</evidence>
<evidence type="ECO:0000313" key="10">
    <source>
        <dbReference type="Proteomes" id="UP000286482"/>
    </source>
</evidence>
<organism evidence="9 10">
    <name type="scientific">Alginatibacterium sediminis</name>
    <dbReference type="NCBI Taxonomy" id="2164068"/>
    <lineage>
        <taxon>Bacteria</taxon>
        <taxon>Pseudomonadati</taxon>
        <taxon>Pseudomonadota</taxon>
        <taxon>Gammaproteobacteria</taxon>
        <taxon>Alteromonadales</taxon>
        <taxon>Alteromonadaceae</taxon>
        <taxon>Alginatibacterium</taxon>
    </lineage>
</organism>
<evidence type="ECO:0000256" key="3">
    <source>
        <dbReference type="ARBA" id="ARBA00022729"/>
    </source>
</evidence>
<evidence type="ECO:0000256" key="5">
    <source>
        <dbReference type="ARBA" id="ARBA00022801"/>
    </source>
</evidence>
<gene>
    <name evidence="9" type="ORF">DBZ36_11605</name>
</gene>
<dbReference type="PROSITE" id="PS51704">
    <property type="entry name" value="GP_PDE"/>
    <property type="match status" value="1"/>
</dbReference>
<dbReference type="RefSeq" id="WP_120355117.1">
    <property type="nucleotide sequence ID" value="NZ_RAQO01000006.1"/>
</dbReference>
<feature type="chain" id="PRO_5019506511" description="glycerophosphodiester phosphodiesterase" evidence="7">
    <location>
        <begin position="23"/>
        <end position="406"/>
    </location>
</feature>
<dbReference type="PANTHER" id="PTHR43620:SF7">
    <property type="entry name" value="GLYCEROPHOSPHODIESTER PHOSPHODIESTERASE GDPD5-RELATED"/>
    <property type="match status" value="1"/>
</dbReference>
<keyword evidence="3 7" id="KW-0732">Signal</keyword>
<dbReference type="Pfam" id="PF03009">
    <property type="entry name" value="GDPD"/>
    <property type="match status" value="1"/>
</dbReference>
<evidence type="ECO:0000259" key="8">
    <source>
        <dbReference type="PROSITE" id="PS51704"/>
    </source>
</evidence>
<evidence type="ECO:0000256" key="1">
    <source>
        <dbReference type="ARBA" id="ARBA00007277"/>
    </source>
</evidence>
<dbReference type="Gene3D" id="3.20.20.190">
    <property type="entry name" value="Phosphatidylinositol (PI) phosphodiesterase"/>
    <property type="match status" value="1"/>
</dbReference>
<accession>A0A420EB36</accession>
<dbReference type="InterPro" id="IPR017946">
    <property type="entry name" value="PLC-like_Pdiesterase_TIM-brl"/>
</dbReference>
<dbReference type="PANTHER" id="PTHR43620">
    <property type="entry name" value="GLYCEROPHOSPHORYL DIESTER PHOSPHODIESTERASE"/>
    <property type="match status" value="1"/>
</dbReference>
<reference evidence="9 10" key="1">
    <citation type="submission" date="2018-09" db="EMBL/GenBank/DDBJ databases">
        <authorList>
            <person name="Wang Z."/>
        </authorList>
    </citation>
    <scope>NUCLEOTIDE SEQUENCE [LARGE SCALE GENOMIC DNA]</scope>
    <source>
        <strain evidence="9 10">ALS 81</strain>
    </source>
</reference>
<dbReference type="OrthoDB" id="9795622at2"/>
<dbReference type="Proteomes" id="UP000286482">
    <property type="component" value="Unassembled WGS sequence"/>
</dbReference>
<dbReference type="EMBL" id="RAQO01000006">
    <property type="protein sequence ID" value="RKF17891.1"/>
    <property type="molecule type" value="Genomic_DNA"/>
</dbReference>
<dbReference type="SUPFAM" id="SSF51695">
    <property type="entry name" value="PLC-like phosphodiesterases"/>
    <property type="match status" value="1"/>
</dbReference>
<dbReference type="AlphaFoldDB" id="A0A420EB36"/>
<dbReference type="CDD" id="cd08560">
    <property type="entry name" value="GDPD_EcGlpQ_like_1"/>
    <property type="match status" value="1"/>
</dbReference>
<comment type="similarity">
    <text evidence="1">Belongs to the glycerophosphoryl diester phosphodiesterase family.</text>
</comment>
<dbReference type="GO" id="GO:0006071">
    <property type="term" value="P:glycerol metabolic process"/>
    <property type="evidence" value="ECO:0007669"/>
    <property type="project" value="UniProtKB-KW"/>
</dbReference>
<keyword evidence="10" id="KW-1185">Reference proteome</keyword>
<evidence type="ECO:0000256" key="6">
    <source>
        <dbReference type="ARBA" id="ARBA00047512"/>
    </source>
</evidence>
<evidence type="ECO:0000256" key="4">
    <source>
        <dbReference type="ARBA" id="ARBA00022798"/>
    </source>
</evidence>
<feature type="domain" description="GP-PDE" evidence="8">
    <location>
        <begin position="61"/>
        <end position="376"/>
    </location>
</feature>
<sequence length="406" mass="44336">MKQIFKGTVALVLGGISISSYADQASANLGPRPLFVVNNMDEGPLKTSLLSCSEGPFHRSDFSIGHRGAAMQFPEHTKESYLAAIQMGAGIVECDVTFTKDKQLVCRHSQSDLHTTTDVLAHPELAQKCTIPFTPANLETGEDAKAECRTSDFTLAEFQTLKGKMDGANPKATSVEEYMDGTAGWRTDLYSQSGTLMTHAQSAELFKAHGVKVTPELKSATVEMPFNGFTQAMYAQKLVDELKAAGFEPEDTYLQSFNLDDVKYWLKAAPEFGKQAVYLDDRVYDPSKFSASAENMKELSDVGVKIIAPPLFALVELNDSNEIVASNYAKLAKAAGIDMIAWTLERSGPLDQGGGWYYQSVKQAINNDGDMMTVLDVLAKDVGVLGVFSDWPATVTYYANCMEKQT</sequence>
<comment type="catalytic activity">
    <reaction evidence="6">
        <text>a sn-glycero-3-phosphodiester + H2O = an alcohol + sn-glycerol 3-phosphate + H(+)</text>
        <dbReference type="Rhea" id="RHEA:12969"/>
        <dbReference type="ChEBI" id="CHEBI:15377"/>
        <dbReference type="ChEBI" id="CHEBI:15378"/>
        <dbReference type="ChEBI" id="CHEBI:30879"/>
        <dbReference type="ChEBI" id="CHEBI:57597"/>
        <dbReference type="ChEBI" id="CHEBI:83408"/>
        <dbReference type="EC" id="3.1.4.46"/>
    </reaction>
</comment>
<evidence type="ECO:0000313" key="9">
    <source>
        <dbReference type="EMBL" id="RKF17891.1"/>
    </source>
</evidence>
<keyword evidence="4" id="KW-0319">Glycerol metabolism</keyword>
<evidence type="ECO:0000256" key="2">
    <source>
        <dbReference type="ARBA" id="ARBA00012247"/>
    </source>
</evidence>
<protein>
    <recommendedName>
        <fullName evidence="2">glycerophosphodiester phosphodiesterase</fullName>
        <ecNumber evidence="2">3.1.4.46</ecNumber>
    </recommendedName>
</protein>
<proteinExistence type="inferred from homology"/>
<dbReference type="GO" id="GO:0006629">
    <property type="term" value="P:lipid metabolic process"/>
    <property type="evidence" value="ECO:0007669"/>
    <property type="project" value="InterPro"/>
</dbReference>
<dbReference type="InterPro" id="IPR030395">
    <property type="entry name" value="GP_PDE_dom"/>
</dbReference>
<name>A0A420EB36_9ALTE</name>